<dbReference type="Pfam" id="PF18862">
    <property type="entry name" value="ApeA_NTD1"/>
    <property type="match status" value="1"/>
</dbReference>
<dbReference type="Proteomes" id="UP000008466">
    <property type="component" value="Chromosome"/>
</dbReference>
<gene>
    <name evidence="3" type="ordered locus">SpiBuddy_2391</name>
</gene>
<dbReference type="EMBL" id="CP002541">
    <property type="protein sequence ID" value="ADY14205.1"/>
    <property type="molecule type" value="Genomic_DNA"/>
</dbReference>
<evidence type="ECO:0000313" key="4">
    <source>
        <dbReference type="Proteomes" id="UP000008466"/>
    </source>
</evidence>
<evidence type="ECO:0000259" key="2">
    <source>
        <dbReference type="Pfam" id="PF18862"/>
    </source>
</evidence>
<feature type="domain" description="Apea-like HEPN" evidence="1">
    <location>
        <begin position="310"/>
        <end position="437"/>
    </location>
</feature>
<organism evidence="3 4">
    <name type="scientific">Sphaerochaeta globosa (strain ATCC BAA-1886 / DSM 22777 / Buddy)</name>
    <name type="common">Spirochaeta sp. (strain Buddy)</name>
    <dbReference type="NCBI Taxonomy" id="158189"/>
    <lineage>
        <taxon>Bacteria</taxon>
        <taxon>Pseudomonadati</taxon>
        <taxon>Spirochaetota</taxon>
        <taxon>Spirochaetia</taxon>
        <taxon>Spirochaetales</taxon>
        <taxon>Sphaerochaetaceae</taxon>
        <taxon>Sphaerochaeta</taxon>
    </lineage>
</organism>
<feature type="domain" description="ApeA N-terminal" evidence="2">
    <location>
        <begin position="5"/>
        <end position="279"/>
    </location>
</feature>
<name>F0RRF3_SPHGB</name>
<dbReference type="HOGENOM" id="CLU_598395_0_0_12"/>
<dbReference type="InterPro" id="IPR041223">
    <property type="entry name" value="ApeA_NTD"/>
</dbReference>
<protein>
    <submittedName>
        <fullName evidence="3">Uncharacterized protein</fullName>
    </submittedName>
</protein>
<dbReference type="Pfam" id="PF18739">
    <property type="entry name" value="HEPN_Apea"/>
    <property type="match status" value="1"/>
</dbReference>
<evidence type="ECO:0000259" key="1">
    <source>
        <dbReference type="Pfam" id="PF18739"/>
    </source>
</evidence>
<evidence type="ECO:0000313" key="3">
    <source>
        <dbReference type="EMBL" id="ADY14205.1"/>
    </source>
</evidence>
<keyword evidence="4" id="KW-1185">Reference proteome</keyword>
<sequence length="457" mass="52843">MQNISCNGMWQISGIDQSIPGKLTFSPQTGGRIELSLGSFEINKNLSEILLSEGITIQGEVKDFFDKYYTCLNCRSITPLINVGHQLTESVIENYYKSTNNTYTYIFDFLLEDYSIDNIDAPDFISCDVIYNQLENWLDYIPYTVGEKGYLQKGNDKKISIEINDISILINERILSHTQLLPPRSYVIESSPTMQIIFNTTTSIREVISYVEKVNTFLSFVTDEASWVSGISLSSDTQSGHYALYFRQVQFGKKFKPKGNWLIDSALIEKALPQIIIKWIDSYDKAPGAFILYFMTFYSFSTLTLEQLFLNLVSAYEGFYRDLYSTNNKYIKTAKFRAVKRQIDTFIDSLDTTEQLKAKLKSGIEHSNQKSLRTMIEDVFTNLYFRERGEPLTPKNISDFRNQYDHAKKEISVIERKKLYRACNILDKLIKYILLSSIFKSLSPEQTDRIIFSTNRF</sequence>
<proteinExistence type="predicted"/>
<accession>F0RRF3</accession>
<reference evidence="4" key="1">
    <citation type="submission" date="2011-02" db="EMBL/GenBank/DDBJ databases">
        <title>Complete sequence of Spirochaeta sp. Buddy.</title>
        <authorList>
            <person name="Lucas S."/>
            <person name="Copeland A."/>
            <person name="Lapidus A."/>
            <person name="Cheng J.-F."/>
            <person name="Goodwin L."/>
            <person name="Pitluck S."/>
            <person name="Zeytun A."/>
            <person name="Detter J.C."/>
            <person name="Han C."/>
            <person name="Tapia R."/>
            <person name="Land M."/>
            <person name="Hauser L."/>
            <person name="Kyrpides N."/>
            <person name="Ivanova N."/>
            <person name="Mikhailova N."/>
            <person name="Pagani I."/>
            <person name="Ritalahti K.M."/>
            <person name="Loeffler F.E."/>
            <person name="Woyke T."/>
        </authorList>
    </citation>
    <scope>NUCLEOTIDE SEQUENCE [LARGE SCALE GENOMIC DNA]</scope>
    <source>
        <strain evidence="4">ATCC BAA-1886 / DSM 22777 / Buddy</strain>
    </source>
</reference>
<dbReference type="KEGG" id="sbu:SpiBuddy_2391"/>
<dbReference type="AlphaFoldDB" id="F0RRF3"/>
<dbReference type="RefSeq" id="WP_013608051.1">
    <property type="nucleotide sequence ID" value="NC_015152.1"/>
</dbReference>
<dbReference type="InterPro" id="IPR041229">
    <property type="entry name" value="HEPN_Apea"/>
</dbReference>